<evidence type="ECO:0000256" key="3">
    <source>
        <dbReference type="ARBA" id="ARBA00022729"/>
    </source>
</evidence>
<comment type="caution">
    <text evidence="9">The sequence shown here is derived from an EMBL/GenBank/DDBJ whole genome shotgun (WGS) entry which is preliminary data.</text>
</comment>
<evidence type="ECO:0000313" key="9">
    <source>
        <dbReference type="EMBL" id="KDS29325.1"/>
    </source>
</evidence>
<keyword evidence="3 6" id="KW-0732">Signal</keyword>
<feature type="chain" id="PRO_5001744128" evidence="6">
    <location>
        <begin position="23"/>
        <end position="644"/>
    </location>
</feature>
<gene>
    <name evidence="9" type="ORF">M097_3078</name>
</gene>
<evidence type="ECO:0000259" key="7">
    <source>
        <dbReference type="Pfam" id="PF07980"/>
    </source>
</evidence>
<evidence type="ECO:0000313" key="10">
    <source>
        <dbReference type="Proteomes" id="UP000028134"/>
    </source>
</evidence>
<dbReference type="Proteomes" id="UP000028134">
    <property type="component" value="Unassembled WGS sequence"/>
</dbReference>
<dbReference type="EMBL" id="JNHI01000020">
    <property type="protein sequence ID" value="KDS29325.1"/>
    <property type="molecule type" value="Genomic_DNA"/>
</dbReference>
<comment type="subcellular location">
    <subcellularLocation>
        <location evidence="1">Cell outer membrane</location>
    </subcellularLocation>
</comment>
<sequence length="644" mass="71609">MKPIFSKIRVLGTAALALFLTASCSDILDEQPRSSYDPTFFKTEKGVEGGVTSMYAHLRYIYGQAYYYNSCLTGTDEATWGWSADGNFKDADLSGVGNLTATTCRSDALWGTAFSNINTANGVIENGAEVGVNESLVSEARFFRAFDYFLLVQTFGGVPLDLGSGELKFNITPSRTSVRNTVPEVYTKAIFPDLLTAIENLPANPRVTGGVTKTVARLYLAKAYLTYAWWLKNPNNIPTYPECQRTDPDGHDAAWYFQQAYDVAVTAIENPGPFGLQESFWMVNAGPNDRNMEILLYADHTQEDEYYNGGSLSYGGGGAPDNFAGWMMNWNYTDARSADNQAVINRIAEQCYGRPWTRMAPPLGVFTKTFADKVNDSRYDGTFTTVYRGNWSTAGQNWESVTNANGMKVKEREPIFSFVFQDMDKIDYAGEGSKSNLGAGTLPGRPDWVLGLDAVGRYVYPGLWKLGPYRTDNGSGAGQPNAGSTRPYNIAKFSELYLVAAEAAVEGAATQAGKSVRDLVNVLRARAGRWTYSNAEYKEVDRDFSAEMTAATPATIDINYILDERSREFYGEGYRWFDLVRTQKWNEYADSYVICGGKGDHNPQTYSRTIEAFHYLRPIPQGQLDGMEMTEEEKDAYQNPGYRD</sequence>
<feature type="domain" description="RagB/SusD" evidence="7">
    <location>
        <begin position="475"/>
        <end position="642"/>
    </location>
</feature>
<dbReference type="PROSITE" id="PS51257">
    <property type="entry name" value="PROKAR_LIPOPROTEIN"/>
    <property type="match status" value="1"/>
</dbReference>
<feature type="signal peptide" evidence="6">
    <location>
        <begin position="1"/>
        <end position="22"/>
    </location>
</feature>
<dbReference type="Pfam" id="PF14322">
    <property type="entry name" value="SusD-like_3"/>
    <property type="match status" value="1"/>
</dbReference>
<dbReference type="SUPFAM" id="SSF48452">
    <property type="entry name" value="TPR-like"/>
    <property type="match status" value="1"/>
</dbReference>
<evidence type="ECO:0000256" key="6">
    <source>
        <dbReference type="SAM" id="SignalP"/>
    </source>
</evidence>
<evidence type="ECO:0000259" key="8">
    <source>
        <dbReference type="Pfam" id="PF14322"/>
    </source>
</evidence>
<evidence type="ECO:0000256" key="5">
    <source>
        <dbReference type="ARBA" id="ARBA00023237"/>
    </source>
</evidence>
<reference evidence="9 10" key="1">
    <citation type="submission" date="2014-04" db="EMBL/GenBank/DDBJ databases">
        <authorList>
            <person name="Sears C."/>
            <person name="Carroll K."/>
            <person name="Sack B.R."/>
            <person name="Qadri F."/>
            <person name="Myers L.L."/>
            <person name="Chung G.-T."/>
            <person name="Escheverria P."/>
            <person name="Fraser C.M."/>
            <person name="Sadzewicz L."/>
            <person name="Shefchek K.A."/>
            <person name="Tallon L."/>
            <person name="Das S.P."/>
            <person name="Daugherty S."/>
            <person name="Mongodin E.F."/>
        </authorList>
    </citation>
    <scope>NUCLEOTIDE SEQUENCE [LARGE SCALE GENOMIC DNA]</scope>
    <source>
        <strain evidence="10">3775 SL(B) 10 (iv)</strain>
    </source>
</reference>
<dbReference type="AlphaFoldDB" id="A0A078R1Y5"/>
<evidence type="ECO:0000256" key="1">
    <source>
        <dbReference type="ARBA" id="ARBA00004442"/>
    </source>
</evidence>
<accession>A0A078R1Y5</accession>
<evidence type="ECO:0000256" key="4">
    <source>
        <dbReference type="ARBA" id="ARBA00023136"/>
    </source>
</evidence>
<dbReference type="InterPro" id="IPR012944">
    <property type="entry name" value="SusD_RagB_dom"/>
</dbReference>
<dbReference type="Gene3D" id="1.25.40.390">
    <property type="match status" value="1"/>
</dbReference>
<dbReference type="RefSeq" id="WP_011964599.1">
    <property type="nucleotide sequence ID" value="NZ_JNHI01000020.1"/>
</dbReference>
<evidence type="ECO:0000256" key="2">
    <source>
        <dbReference type="ARBA" id="ARBA00006275"/>
    </source>
</evidence>
<organism evidence="9 10">
    <name type="scientific">Phocaeicola vulgatus str. 3775 SL</name>
    <name type="common">B</name>
    <name type="synonym">iv</name>
    <dbReference type="NCBI Taxonomy" id="1339350"/>
    <lineage>
        <taxon>Bacteria</taxon>
        <taxon>Pseudomonadati</taxon>
        <taxon>Bacteroidota</taxon>
        <taxon>Bacteroidia</taxon>
        <taxon>Bacteroidales</taxon>
        <taxon>Bacteroidaceae</taxon>
        <taxon>Phocaeicola</taxon>
    </lineage>
</organism>
<name>A0A078R1Y5_PHOVU</name>
<keyword evidence="5" id="KW-0998">Cell outer membrane</keyword>
<dbReference type="GO" id="GO:0009279">
    <property type="term" value="C:cell outer membrane"/>
    <property type="evidence" value="ECO:0007669"/>
    <property type="project" value="UniProtKB-SubCell"/>
</dbReference>
<dbReference type="Pfam" id="PF07980">
    <property type="entry name" value="SusD_RagB"/>
    <property type="match status" value="1"/>
</dbReference>
<dbReference type="InterPro" id="IPR033985">
    <property type="entry name" value="SusD-like_N"/>
</dbReference>
<feature type="domain" description="SusD-like N-terminal" evidence="8">
    <location>
        <begin position="28"/>
        <end position="225"/>
    </location>
</feature>
<dbReference type="GeneID" id="5301007"/>
<dbReference type="DNASU" id="5301007"/>
<comment type="similarity">
    <text evidence="2">Belongs to the SusD family.</text>
</comment>
<keyword evidence="4" id="KW-0472">Membrane</keyword>
<dbReference type="InterPro" id="IPR011990">
    <property type="entry name" value="TPR-like_helical_dom_sf"/>
</dbReference>
<dbReference type="PATRIC" id="fig|1339350.3.peg.2949"/>
<proteinExistence type="inferred from homology"/>
<protein>
    <submittedName>
        <fullName evidence="9">Starch-binding associating with outer membrane family protein</fullName>
    </submittedName>
</protein>